<reference evidence="2 3" key="1">
    <citation type="submission" date="2017-08" db="EMBL/GenBank/DDBJ databases">
        <title>Complete genome sequence of Mucilaginibacter sp. strain BJC16-A31.</title>
        <authorList>
            <consortium name="Henan University of Science and Technology"/>
            <person name="You X."/>
        </authorList>
    </citation>
    <scope>NUCLEOTIDE SEQUENCE [LARGE SCALE GENOMIC DNA]</scope>
    <source>
        <strain evidence="2 3">BJC16-A31</strain>
    </source>
</reference>
<feature type="signal peptide" evidence="1">
    <location>
        <begin position="1"/>
        <end position="19"/>
    </location>
</feature>
<proteinExistence type="predicted"/>
<dbReference type="KEGG" id="muc:MuYL_4508"/>
<protein>
    <submittedName>
        <fullName evidence="2">Uncharacterized protein</fullName>
    </submittedName>
</protein>
<keyword evidence="1" id="KW-0732">Signal</keyword>
<keyword evidence="3" id="KW-1185">Reference proteome</keyword>
<evidence type="ECO:0000313" key="2">
    <source>
        <dbReference type="EMBL" id="ASU36393.1"/>
    </source>
</evidence>
<evidence type="ECO:0000313" key="3">
    <source>
        <dbReference type="Proteomes" id="UP000215002"/>
    </source>
</evidence>
<feature type="chain" id="PRO_5012397859" evidence="1">
    <location>
        <begin position="20"/>
        <end position="369"/>
    </location>
</feature>
<evidence type="ECO:0000256" key="1">
    <source>
        <dbReference type="SAM" id="SignalP"/>
    </source>
</evidence>
<accession>A0A223P2P8</accession>
<dbReference type="AlphaFoldDB" id="A0A223P2P8"/>
<sequence length="369" mass="40246">MKKVIYTLLFLAAANMASAQLFNKLKNKLTSGASKTAQSQVTGQAAPGTTVAPDGTAIKYTDPAGYGVVLMTFSQQQRNASPDGFDIWFRRVEVVNNQLVAKIADYNMAMYSYNNGQFQKTGETPDMSIRNSLKNGSEWEQRSTDFTQIDQGHALMKDGHNVASGMMGGKAEQSMTFNGKPVGNFAMFQIAHNADSTIIAIAGMSVTGGMNYHMVASNGIRVSLPKVYGTLPLVSPDGKFIGAISGVDRVVYMSNGAKLPINDILNNQVWLRNTGNVFYIPVNSNNTVLERNGAVFFKFNNPIEPKNLFLNANETGMAWMGYRGLYFSDGTVFENASSPTKVVIDNKEVIVFLDVDLSNGSLYLCKHNL</sequence>
<dbReference type="Proteomes" id="UP000215002">
    <property type="component" value="Chromosome"/>
</dbReference>
<dbReference type="OrthoDB" id="787570at2"/>
<dbReference type="EMBL" id="CP022743">
    <property type="protein sequence ID" value="ASU36393.1"/>
    <property type="molecule type" value="Genomic_DNA"/>
</dbReference>
<name>A0A223P2P8_9SPHI</name>
<dbReference type="RefSeq" id="WP_094572420.1">
    <property type="nucleotide sequence ID" value="NZ_CP022743.1"/>
</dbReference>
<organism evidence="2 3">
    <name type="scientific">Mucilaginibacter xinganensis</name>
    <dbReference type="NCBI Taxonomy" id="1234841"/>
    <lineage>
        <taxon>Bacteria</taxon>
        <taxon>Pseudomonadati</taxon>
        <taxon>Bacteroidota</taxon>
        <taxon>Sphingobacteriia</taxon>
        <taxon>Sphingobacteriales</taxon>
        <taxon>Sphingobacteriaceae</taxon>
        <taxon>Mucilaginibacter</taxon>
    </lineage>
</organism>
<gene>
    <name evidence="2" type="ORF">MuYL_4508</name>
</gene>